<name>A0A3S4AJC0_9MICO</name>
<dbReference type="InterPro" id="IPR031338">
    <property type="entry name" value="KDPG/KHG_AS_2"/>
</dbReference>
<evidence type="ECO:0000313" key="9">
    <source>
        <dbReference type="EMBL" id="RWZ49811.1"/>
    </source>
</evidence>
<evidence type="ECO:0000256" key="1">
    <source>
        <dbReference type="ARBA" id="ARBA00000654"/>
    </source>
</evidence>
<dbReference type="SUPFAM" id="SSF51569">
    <property type="entry name" value="Aldolase"/>
    <property type="match status" value="1"/>
</dbReference>
<protein>
    <recommendedName>
        <fullName evidence="5">2-dehydro-3-deoxy-phosphogluconate aldolase</fullName>
        <ecNumber evidence="5">4.1.2.14</ecNumber>
    </recommendedName>
</protein>
<sequence length="217" mass="21955">MSDVLAELGSLRIVPVVEIERVEDAVPLADALAAGGLPAVEITLRTASALDAVRAIADARPEFLLGAGTIITASDAQRAAEAGARFLVSPGLTPTLAAAVRQLDLPFIPGAVTAGEAMAAVEEGWDLVKFFPAETSGGIAAITALAGPFATRGVRFMPTGGIRPANLDRYLASPVVAAVGGTWIATAQHLRDGDYAGITERASAAVSAAQQSGVLAS</sequence>
<evidence type="ECO:0000256" key="7">
    <source>
        <dbReference type="ARBA" id="ARBA00023270"/>
    </source>
</evidence>
<comment type="subunit">
    <text evidence="4">Homotrimer.</text>
</comment>
<dbReference type="EMBL" id="RZNB01000004">
    <property type="protein sequence ID" value="RWZ49811.1"/>
    <property type="molecule type" value="Genomic_DNA"/>
</dbReference>
<dbReference type="InterPro" id="IPR013785">
    <property type="entry name" value="Aldolase_TIM"/>
</dbReference>
<proteinExistence type="inferred from homology"/>
<dbReference type="Gene3D" id="3.20.20.70">
    <property type="entry name" value="Aldolase class I"/>
    <property type="match status" value="1"/>
</dbReference>
<evidence type="ECO:0000256" key="4">
    <source>
        <dbReference type="ARBA" id="ARBA00011233"/>
    </source>
</evidence>
<organism evidence="9 10">
    <name type="scientific">Labedella phragmitis</name>
    <dbReference type="NCBI Taxonomy" id="2498849"/>
    <lineage>
        <taxon>Bacteria</taxon>
        <taxon>Bacillati</taxon>
        <taxon>Actinomycetota</taxon>
        <taxon>Actinomycetes</taxon>
        <taxon>Micrococcales</taxon>
        <taxon>Microbacteriaceae</taxon>
        <taxon>Labedella</taxon>
    </lineage>
</organism>
<dbReference type="NCBIfam" id="NF004325">
    <property type="entry name" value="PRK05718.1"/>
    <property type="match status" value="1"/>
</dbReference>
<keyword evidence="8" id="KW-0119">Carbohydrate metabolism</keyword>
<reference evidence="9 10" key="1">
    <citation type="submission" date="2018-12" db="EMBL/GenBank/DDBJ databases">
        <authorList>
            <person name="Li F."/>
        </authorList>
    </citation>
    <scope>NUCLEOTIDE SEQUENCE [LARGE SCALE GENOMIC DNA]</scope>
    <source>
        <strain evidence="9 10">11W25H-1</strain>
    </source>
</reference>
<dbReference type="PROSITE" id="PS00159">
    <property type="entry name" value="ALDOLASE_KDPG_KHG_1"/>
    <property type="match status" value="1"/>
</dbReference>
<dbReference type="OrthoDB" id="9805177at2"/>
<dbReference type="PANTHER" id="PTHR30246">
    <property type="entry name" value="2-KETO-3-DEOXY-6-PHOSPHOGLUCONATE ALDOLASE"/>
    <property type="match status" value="1"/>
</dbReference>
<dbReference type="InterPro" id="IPR000887">
    <property type="entry name" value="Aldlse_KDPG_KHG"/>
</dbReference>
<evidence type="ECO:0000256" key="3">
    <source>
        <dbReference type="ARBA" id="ARBA00006906"/>
    </source>
</evidence>
<evidence type="ECO:0000313" key="10">
    <source>
        <dbReference type="Proteomes" id="UP000288547"/>
    </source>
</evidence>
<dbReference type="RefSeq" id="WP_128495271.1">
    <property type="nucleotide sequence ID" value="NZ_RZNB01000004.1"/>
</dbReference>
<gene>
    <name evidence="9" type="primary">eda</name>
    <name evidence="9" type="ORF">ELQ90_10640</name>
</gene>
<comment type="caution">
    <text evidence="9">The sequence shown here is derived from an EMBL/GenBank/DDBJ whole genome shotgun (WGS) entry which is preliminary data.</text>
</comment>
<keyword evidence="7" id="KW-0704">Schiff base</keyword>
<evidence type="ECO:0000256" key="2">
    <source>
        <dbReference type="ARBA" id="ARBA00004736"/>
    </source>
</evidence>
<comment type="pathway">
    <text evidence="2">Carbohydrate acid metabolism; 2-dehydro-3-deoxy-D-gluconate degradation; D-glyceraldehyde 3-phosphate and pyruvate from 2-dehydro-3-deoxy-D-gluconate: step 2/2.</text>
</comment>
<dbReference type="PROSITE" id="PS00160">
    <property type="entry name" value="ALDOLASE_KDPG_KHG_2"/>
    <property type="match status" value="1"/>
</dbReference>
<keyword evidence="6 9" id="KW-0456">Lyase</keyword>
<dbReference type="PANTHER" id="PTHR30246:SF1">
    <property type="entry name" value="2-DEHYDRO-3-DEOXY-6-PHOSPHOGALACTONATE ALDOLASE-RELATED"/>
    <property type="match status" value="1"/>
</dbReference>
<evidence type="ECO:0000256" key="8">
    <source>
        <dbReference type="ARBA" id="ARBA00023277"/>
    </source>
</evidence>
<comment type="catalytic activity">
    <reaction evidence="1">
        <text>2-dehydro-3-deoxy-6-phospho-D-gluconate = D-glyceraldehyde 3-phosphate + pyruvate</text>
        <dbReference type="Rhea" id="RHEA:17089"/>
        <dbReference type="ChEBI" id="CHEBI:15361"/>
        <dbReference type="ChEBI" id="CHEBI:57569"/>
        <dbReference type="ChEBI" id="CHEBI:59776"/>
        <dbReference type="EC" id="4.1.2.14"/>
    </reaction>
</comment>
<dbReference type="Proteomes" id="UP000288547">
    <property type="component" value="Unassembled WGS sequence"/>
</dbReference>
<dbReference type="EC" id="4.1.2.14" evidence="5"/>
<evidence type="ECO:0000256" key="5">
    <source>
        <dbReference type="ARBA" id="ARBA00013063"/>
    </source>
</evidence>
<accession>A0A3S4AJC0</accession>
<evidence type="ECO:0000256" key="6">
    <source>
        <dbReference type="ARBA" id="ARBA00023239"/>
    </source>
</evidence>
<keyword evidence="10" id="KW-1185">Reference proteome</keyword>
<comment type="similarity">
    <text evidence="3">Belongs to the KHG/KDPG aldolase family.</text>
</comment>
<dbReference type="Pfam" id="PF01081">
    <property type="entry name" value="Aldolase"/>
    <property type="match status" value="1"/>
</dbReference>
<dbReference type="InterPro" id="IPR031337">
    <property type="entry name" value="KDPG/KHG_AS_1"/>
</dbReference>
<dbReference type="NCBIfam" id="TIGR01182">
    <property type="entry name" value="eda"/>
    <property type="match status" value="1"/>
</dbReference>
<dbReference type="CDD" id="cd00452">
    <property type="entry name" value="KDPG_aldolase"/>
    <property type="match status" value="1"/>
</dbReference>
<dbReference type="AlphaFoldDB" id="A0A3S4AJC0"/>
<dbReference type="GO" id="GO:0008675">
    <property type="term" value="F:2-dehydro-3-deoxy-phosphogluconate aldolase activity"/>
    <property type="evidence" value="ECO:0007669"/>
    <property type="project" value="UniProtKB-EC"/>
</dbReference>